<dbReference type="GO" id="GO:0016705">
    <property type="term" value="F:oxidoreductase activity, acting on paired donors, with incorporation or reduction of molecular oxygen"/>
    <property type="evidence" value="ECO:0007669"/>
    <property type="project" value="InterPro"/>
</dbReference>
<dbReference type="InterPro" id="IPR051205">
    <property type="entry name" value="UbiH/COQ6_monooxygenase"/>
</dbReference>
<dbReference type="Gene3D" id="3.50.50.60">
    <property type="entry name" value="FAD/NAD(P)-binding domain"/>
    <property type="match status" value="2"/>
</dbReference>
<gene>
    <name evidence="9" type="ORF">JQU52_07545</name>
</gene>
<dbReference type="Proteomes" id="UP000653156">
    <property type="component" value="Chromosome"/>
</dbReference>
<dbReference type="InterPro" id="IPR002938">
    <property type="entry name" value="FAD-bd"/>
</dbReference>
<keyword evidence="7 9" id="KW-0503">Monooxygenase</keyword>
<evidence type="ECO:0000256" key="2">
    <source>
        <dbReference type="ARBA" id="ARBA00004749"/>
    </source>
</evidence>
<evidence type="ECO:0000256" key="4">
    <source>
        <dbReference type="ARBA" id="ARBA00022630"/>
    </source>
</evidence>
<evidence type="ECO:0000256" key="1">
    <source>
        <dbReference type="ARBA" id="ARBA00001974"/>
    </source>
</evidence>
<evidence type="ECO:0000256" key="3">
    <source>
        <dbReference type="ARBA" id="ARBA00005349"/>
    </source>
</evidence>
<dbReference type="GO" id="GO:0006744">
    <property type="term" value="P:ubiquinone biosynthetic process"/>
    <property type="evidence" value="ECO:0007669"/>
    <property type="project" value="UniProtKB-UniPathway"/>
</dbReference>
<evidence type="ECO:0000256" key="7">
    <source>
        <dbReference type="ARBA" id="ARBA00023033"/>
    </source>
</evidence>
<dbReference type="UniPathway" id="UPA00232"/>
<keyword evidence="5" id="KW-0274">FAD</keyword>
<keyword evidence="4" id="KW-0285">Flavoprotein</keyword>
<dbReference type="AlphaFoldDB" id="A0A892ZNV0"/>
<dbReference type="PANTHER" id="PTHR43876">
    <property type="entry name" value="UBIQUINONE BIOSYNTHESIS MONOOXYGENASE COQ6, MITOCHONDRIAL"/>
    <property type="match status" value="1"/>
</dbReference>
<comment type="cofactor">
    <cofactor evidence="1">
        <name>FAD</name>
        <dbReference type="ChEBI" id="CHEBI:57692"/>
    </cofactor>
</comment>
<keyword evidence="6" id="KW-0560">Oxidoreductase</keyword>
<dbReference type="EMBL" id="CP069798">
    <property type="protein sequence ID" value="QRQ83304.1"/>
    <property type="molecule type" value="Genomic_DNA"/>
</dbReference>
<feature type="domain" description="FAD-binding" evidence="8">
    <location>
        <begin position="8"/>
        <end position="342"/>
    </location>
</feature>
<dbReference type="SUPFAM" id="SSF51905">
    <property type="entry name" value="FAD/NAD(P)-binding domain"/>
    <property type="match status" value="1"/>
</dbReference>
<dbReference type="NCBIfam" id="TIGR01988">
    <property type="entry name" value="Ubi-OHases"/>
    <property type="match status" value="1"/>
</dbReference>
<comment type="similarity">
    <text evidence="3">Belongs to the UbiH/COQ6 family.</text>
</comment>
<evidence type="ECO:0000259" key="8">
    <source>
        <dbReference type="Pfam" id="PF01494"/>
    </source>
</evidence>
<protein>
    <submittedName>
        <fullName evidence="9">FAD-dependent monooxygenase</fullName>
    </submittedName>
</protein>
<dbReference type="GO" id="GO:0004497">
    <property type="term" value="F:monooxygenase activity"/>
    <property type="evidence" value="ECO:0007669"/>
    <property type="project" value="UniProtKB-KW"/>
</dbReference>
<evidence type="ECO:0000256" key="6">
    <source>
        <dbReference type="ARBA" id="ARBA00023002"/>
    </source>
</evidence>
<dbReference type="InterPro" id="IPR036188">
    <property type="entry name" value="FAD/NAD-bd_sf"/>
</dbReference>
<dbReference type="PANTHER" id="PTHR43876:SF7">
    <property type="entry name" value="UBIQUINONE BIOSYNTHESIS MONOOXYGENASE COQ6, MITOCHONDRIAL"/>
    <property type="match status" value="1"/>
</dbReference>
<dbReference type="Pfam" id="PF01494">
    <property type="entry name" value="FAD_binding_3"/>
    <property type="match status" value="1"/>
</dbReference>
<keyword evidence="10" id="KW-1185">Reference proteome</keyword>
<evidence type="ECO:0000313" key="10">
    <source>
        <dbReference type="Proteomes" id="UP000653156"/>
    </source>
</evidence>
<accession>A0A892ZNV0</accession>
<comment type="pathway">
    <text evidence="2">Cofactor biosynthesis; ubiquinone biosynthesis.</text>
</comment>
<sequence length="392" mass="42484">MKSWPQHVQIMVVGAGPVGMLTALVLQQQGRQVLLLESRAAGVCVPDRRTLALSYHSLACFAAAGVVLPEDATTPIDTVHVSRQHRFGRTVLRAADVGLPYLGQTIDYARLLAACEAALQAQNVPVLWQAEVTRLHSLAQWAWADIKTPAGEAGVSAQWLILAEGGQLAAQLPGVVRHEHDYHQQALVNTLHFARPASGTAYERFTDAGPFALLPYGDAYRLVWTCTPAEAAARRQMDLAQFAAQIDTVLGQRLGALQQMGTAAVFPLKRQQLNRVYSNRVLCIGNAAQTLHPVAAQGLNLGVRDAMAAVQLLGRADWAHNTRLGAEYAKLRRLDAQAVVGFTHGVVTLFDHAAPWLQAGQGAGMSLLNSVAPWRRRFTEQLVFGIGTDKPR</sequence>
<evidence type="ECO:0000313" key="9">
    <source>
        <dbReference type="EMBL" id="QRQ83304.1"/>
    </source>
</evidence>
<name>A0A892ZNV0_9NEIS</name>
<dbReference type="PRINTS" id="PR00420">
    <property type="entry name" value="RNGMNOXGNASE"/>
</dbReference>
<evidence type="ECO:0000256" key="5">
    <source>
        <dbReference type="ARBA" id="ARBA00022827"/>
    </source>
</evidence>
<dbReference type="KEGG" id="ptes:JQU52_07545"/>
<reference evidence="9" key="1">
    <citation type="submission" date="2021-02" db="EMBL/GenBank/DDBJ databases">
        <title>Neisseriaceae sp. 26B isolated from the cloaca of a Common Toad-headed Turtle (Mesoclemmys nasuta).</title>
        <authorList>
            <person name="Spergser J."/>
            <person name="Busse H.-J."/>
        </authorList>
    </citation>
    <scope>NUCLEOTIDE SEQUENCE</scope>
    <source>
        <strain evidence="9">26B</strain>
    </source>
</reference>
<dbReference type="GO" id="GO:0071949">
    <property type="term" value="F:FAD binding"/>
    <property type="evidence" value="ECO:0007669"/>
    <property type="project" value="InterPro"/>
</dbReference>
<organism evidence="9 10">
    <name type="scientific">Paralysiella testudinis</name>
    <dbReference type="NCBI Taxonomy" id="2809020"/>
    <lineage>
        <taxon>Bacteria</taxon>
        <taxon>Pseudomonadati</taxon>
        <taxon>Pseudomonadota</taxon>
        <taxon>Betaproteobacteria</taxon>
        <taxon>Neisseriales</taxon>
        <taxon>Neisseriaceae</taxon>
        <taxon>Paralysiella</taxon>
    </lineage>
</organism>
<dbReference type="InterPro" id="IPR010971">
    <property type="entry name" value="UbiH/COQ6"/>
</dbReference>
<proteinExistence type="inferred from homology"/>
<dbReference type="RefSeq" id="WP_230340545.1">
    <property type="nucleotide sequence ID" value="NZ_CP069798.1"/>
</dbReference>